<evidence type="ECO:0000313" key="7">
    <source>
        <dbReference type="EMBL" id="KAK9755988.1"/>
    </source>
</evidence>
<keyword evidence="5 6" id="KW-0732">Signal</keyword>
<evidence type="ECO:0000256" key="6">
    <source>
        <dbReference type="RuleBase" id="RU367044"/>
    </source>
</evidence>
<keyword evidence="8" id="KW-1185">Reference proteome</keyword>
<comment type="caution">
    <text evidence="7">The sequence shown here is derived from an EMBL/GenBank/DDBJ whole genome shotgun (WGS) entry which is preliminary data.</text>
</comment>
<organism evidence="7 8">
    <name type="scientific">Saponaria officinalis</name>
    <name type="common">Common soapwort</name>
    <name type="synonym">Lychnis saponaria</name>
    <dbReference type="NCBI Taxonomy" id="3572"/>
    <lineage>
        <taxon>Eukaryota</taxon>
        <taxon>Viridiplantae</taxon>
        <taxon>Streptophyta</taxon>
        <taxon>Embryophyta</taxon>
        <taxon>Tracheophyta</taxon>
        <taxon>Spermatophyta</taxon>
        <taxon>Magnoliopsida</taxon>
        <taxon>eudicotyledons</taxon>
        <taxon>Gunneridae</taxon>
        <taxon>Pentapetalae</taxon>
        <taxon>Caryophyllales</taxon>
        <taxon>Caryophyllaceae</taxon>
        <taxon>Caryophylleae</taxon>
        <taxon>Saponaria</taxon>
    </lineage>
</organism>
<proteinExistence type="inferred from homology"/>
<name>A0AAW1NGX1_SAPOF</name>
<feature type="chain" id="PRO_5043104873" description="S-protein homolog" evidence="6">
    <location>
        <begin position="35"/>
        <end position="158"/>
    </location>
</feature>
<dbReference type="PANTHER" id="PTHR31232:SF155">
    <property type="entry name" value="PLANT SELF-INCOMPATIBILITY PROTEIN S1 FAMILY"/>
    <property type="match status" value="1"/>
</dbReference>
<feature type="signal peptide" evidence="6">
    <location>
        <begin position="1"/>
        <end position="34"/>
    </location>
</feature>
<dbReference type="EMBL" id="JBDFQZ010000001">
    <property type="protein sequence ID" value="KAK9755988.1"/>
    <property type="molecule type" value="Genomic_DNA"/>
</dbReference>
<evidence type="ECO:0000256" key="4">
    <source>
        <dbReference type="ARBA" id="ARBA00022525"/>
    </source>
</evidence>
<dbReference type="GO" id="GO:0005576">
    <property type="term" value="C:extracellular region"/>
    <property type="evidence" value="ECO:0007669"/>
    <property type="project" value="UniProtKB-SubCell"/>
</dbReference>
<dbReference type="PANTHER" id="PTHR31232">
    <property type="match status" value="1"/>
</dbReference>
<evidence type="ECO:0000256" key="1">
    <source>
        <dbReference type="ARBA" id="ARBA00004613"/>
    </source>
</evidence>
<protein>
    <recommendedName>
        <fullName evidence="6">S-protein homolog</fullName>
    </recommendedName>
</protein>
<dbReference type="Pfam" id="PF05938">
    <property type="entry name" value="Self-incomp_S1"/>
    <property type="match status" value="1"/>
</dbReference>
<evidence type="ECO:0000256" key="5">
    <source>
        <dbReference type="ARBA" id="ARBA00022729"/>
    </source>
</evidence>
<dbReference type="Proteomes" id="UP001443914">
    <property type="component" value="Unassembled WGS sequence"/>
</dbReference>
<dbReference type="InterPro" id="IPR010264">
    <property type="entry name" value="Self-incomp_S1"/>
</dbReference>
<sequence>MKNSNHKKSSCIIASLAIQLLLLILTLCQNKVNSQPPTNSFNPKVTVDIRNALPWDELLTIHCRSKDDDLGEQILKPSEHFNWTFGINIMQTTLFYCDMSWSKYHGRFDVFRSEPPFLELCDVGGCNITKWEPRGNGIYLYDRRHLAFFPYYQWPTNM</sequence>
<gene>
    <name evidence="7" type="ORF">RND81_01G065000</name>
</gene>
<evidence type="ECO:0000256" key="3">
    <source>
        <dbReference type="ARBA" id="ARBA00022471"/>
    </source>
</evidence>
<comment type="similarity">
    <text evidence="2 6">Belongs to the plant self-incompatibility (S1) protein family.</text>
</comment>
<accession>A0AAW1NGX1</accession>
<reference evidence="7" key="1">
    <citation type="submission" date="2024-03" db="EMBL/GenBank/DDBJ databases">
        <title>WGS assembly of Saponaria officinalis var. Norfolk2.</title>
        <authorList>
            <person name="Jenkins J."/>
            <person name="Shu S."/>
            <person name="Grimwood J."/>
            <person name="Barry K."/>
            <person name="Goodstein D."/>
            <person name="Schmutz J."/>
            <person name="Leebens-Mack J."/>
            <person name="Osbourn A."/>
        </authorList>
    </citation>
    <scope>NUCLEOTIDE SEQUENCE [LARGE SCALE GENOMIC DNA]</scope>
    <source>
        <strain evidence="7">JIC</strain>
    </source>
</reference>
<keyword evidence="3 6" id="KW-0713">Self-incompatibility</keyword>
<dbReference type="AlphaFoldDB" id="A0AAW1NGX1"/>
<evidence type="ECO:0000256" key="2">
    <source>
        <dbReference type="ARBA" id="ARBA00005581"/>
    </source>
</evidence>
<keyword evidence="4 6" id="KW-0964">Secreted</keyword>
<comment type="subcellular location">
    <subcellularLocation>
        <location evidence="1 6">Secreted</location>
    </subcellularLocation>
</comment>
<evidence type="ECO:0000313" key="8">
    <source>
        <dbReference type="Proteomes" id="UP001443914"/>
    </source>
</evidence>
<dbReference type="GO" id="GO:0060320">
    <property type="term" value="P:rejection of self pollen"/>
    <property type="evidence" value="ECO:0007669"/>
    <property type="project" value="UniProtKB-KW"/>
</dbReference>